<evidence type="ECO:0000313" key="3">
    <source>
        <dbReference type="EMBL" id="SPP65426.1"/>
    </source>
</evidence>
<organism evidence="3 4">
    <name type="scientific">Nitrospira lenta</name>
    <dbReference type="NCBI Taxonomy" id="1436998"/>
    <lineage>
        <taxon>Bacteria</taxon>
        <taxon>Pseudomonadati</taxon>
        <taxon>Nitrospirota</taxon>
        <taxon>Nitrospiria</taxon>
        <taxon>Nitrospirales</taxon>
        <taxon>Nitrospiraceae</taxon>
        <taxon>Nitrospira</taxon>
    </lineage>
</organism>
<dbReference type="PANTHER" id="PTHR43476">
    <property type="entry name" value="3-(3-HYDROXY-PHENYL)PROPIONATE/3-HYDROXYCINNAMIC ACID HYDROXYLASE"/>
    <property type="match status" value="1"/>
</dbReference>
<dbReference type="SUPFAM" id="SSF51905">
    <property type="entry name" value="FAD/NAD(P)-binding domain"/>
    <property type="match status" value="1"/>
</dbReference>
<dbReference type="EMBL" id="OUNR01000016">
    <property type="protein sequence ID" value="SPP65426.1"/>
    <property type="molecule type" value="Genomic_DNA"/>
</dbReference>
<gene>
    <name evidence="3" type="ORF">NITLEN_30340</name>
</gene>
<dbReference type="InterPro" id="IPR002938">
    <property type="entry name" value="FAD-bd"/>
</dbReference>
<evidence type="ECO:0000259" key="2">
    <source>
        <dbReference type="Pfam" id="PF01494"/>
    </source>
</evidence>
<protein>
    <submittedName>
        <fullName evidence="3">Putative 2-octaprenyl-3-methyl-6-methoxy-1, 4-benzoquinol hydroxylase</fullName>
        <ecNumber evidence="3">1.14.13.-</ecNumber>
    </submittedName>
</protein>
<dbReference type="Pfam" id="PF01494">
    <property type="entry name" value="FAD_binding_3"/>
    <property type="match status" value="1"/>
</dbReference>
<dbReference type="InterPro" id="IPR050631">
    <property type="entry name" value="PheA/TfdB_FAD_monoxygenase"/>
</dbReference>
<name>A0A330L8W9_9BACT</name>
<dbReference type="Proteomes" id="UP000248168">
    <property type="component" value="Unassembled WGS sequence"/>
</dbReference>
<dbReference type="InParanoid" id="A0A330L8W9"/>
<dbReference type="InterPro" id="IPR036188">
    <property type="entry name" value="FAD/NAD-bd_sf"/>
</dbReference>
<keyword evidence="1 3" id="KW-0560">Oxidoreductase</keyword>
<dbReference type="PRINTS" id="PR00420">
    <property type="entry name" value="RNGMNOXGNASE"/>
</dbReference>
<evidence type="ECO:0000256" key="1">
    <source>
        <dbReference type="ARBA" id="ARBA00023002"/>
    </source>
</evidence>
<evidence type="ECO:0000313" key="4">
    <source>
        <dbReference type="Proteomes" id="UP000248168"/>
    </source>
</evidence>
<proteinExistence type="predicted"/>
<accession>A0A330L8W9</accession>
<keyword evidence="4" id="KW-1185">Reference proteome</keyword>
<dbReference type="GO" id="GO:0071949">
    <property type="term" value="F:FAD binding"/>
    <property type="evidence" value="ECO:0007669"/>
    <property type="project" value="InterPro"/>
</dbReference>
<dbReference type="EC" id="1.14.13.-" evidence="3"/>
<feature type="domain" description="FAD-binding" evidence="2">
    <location>
        <begin position="7"/>
        <end position="347"/>
    </location>
</feature>
<dbReference type="Gene3D" id="3.50.50.60">
    <property type="entry name" value="FAD/NAD(P)-binding domain"/>
    <property type="match status" value="1"/>
</dbReference>
<sequence>MAGTIVDTDIAVVGAGGGGAVLALALAQQGIKTIVLEQALGPPQGLRGEILQPNGQQVLDRLGLLNKLPTDSTRPIRKFHFCRVGGERLCTIDYGELPAPYNHAVVTLPNVVHHAILDAIQAESSVSLWYGASFVSLVHEGTQVSGLTATRGGEEVTVRAKVVVGADGAFSKVRQALQIPAEVHLYPQGYLIAILDSPLPITEAKYYVGKKTILGLFPAAGGKVYCFYMIPTGTYDQTKAQGLPALQEAWTAIDSTLKPLFLQLKDWSQTAFMPTGRVRTPTWVADGAVLIGDAAHAMNPHASQGRMQAMVDAMTLADLLPKCLAERNFSAARLKVYEDARRPQVTMLQRLADEQVLFWNTANPVIGFLRNRVFRTLDRNARLRYRVLSTTAGLRQSAPFSMVDRVMAAGFLPDPFARNTAAGMARLHDGR</sequence>
<dbReference type="OrthoDB" id="9766816at2"/>
<dbReference type="GO" id="GO:0016491">
    <property type="term" value="F:oxidoreductase activity"/>
    <property type="evidence" value="ECO:0007669"/>
    <property type="project" value="UniProtKB-KW"/>
</dbReference>
<dbReference type="PANTHER" id="PTHR43476:SF5">
    <property type="entry name" value="FAD-DEPENDENT MONOOXYGENASE"/>
    <property type="match status" value="1"/>
</dbReference>
<reference evidence="4" key="1">
    <citation type="submission" date="2018-04" db="EMBL/GenBank/DDBJ databases">
        <authorList>
            <person name="Lucker S."/>
            <person name="Sakoula D."/>
        </authorList>
    </citation>
    <scope>NUCLEOTIDE SEQUENCE [LARGE SCALE GENOMIC DNA]</scope>
</reference>
<dbReference type="AlphaFoldDB" id="A0A330L8W9"/>
<dbReference type="RefSeq" id="WP_121989712.1">
    <property type="nucleotide sequence ID" value="NZ_OUNR01000016.1"/>
</dbReference>
<dbReference type="FunCoup" id="A0A330L8W9">
    <property type="interactions" value="370"/>
</dbReference>